<sequence length="138" mass="16256">MRPTQIIPNPRANSNLKRTNNASKPVIKKETRKAVPTENTTMNEDDELSQLRDRLIETHNLEDVSLTKLVRLQQTMNLYIQSCFKNRLYTQAKEAQQLNDELRNEIARQAQVLDEHRMKMQALQNYQNVKKPTKYAFK</sequence>
<evidence type="ECO:0000313" key="2">
    <source>
        <dbReference type="EMBL" id="KAK8833981.1"/>
    </source>
</evidence>
<protein>
    <submittedName>
        <fullName evidence="2">Uncharacterized protein</fullName>
    </submittedName>
</protein>
<dbReference type="EMBL" id="JAPFFF010000561">
    <property type="protein sequence ID" value="KAK8833981.1"/>
    <property type="molecule type" value="Genomic_DNA"/>
</dbReference>
<organism evidence="2 3">
    <name type="scientific">Tritrichomonas musculus</name>
    <dbReference type="NCBI Taxonomy" id="1915356"/>
    <lineage>
        <taxon>Eukaryota</taxon>
        <taxon>Metamonada</taxon>
        <taxon>Parabasalia</taxon>
        <taxon>Tritrichomonadida</taxon>
        <taxon>Tritrichomonadidae</taxon>
        <taxon>Tritrichomonas</taxon>
    </lineage>
</organism>
<comment type="caution">
    <text evidence="2">The sequence shown here is derived from an EMBL/GenBank/DDBJ whole genome shotgun (WGS) entry which is preliminary data.</text>
</comment>
<dbReference type="Proteomes" id="UP001470230">
    <property type="component" value="Unassembled WGS sequence"/>
</dbReference>
<accession>A0ABR2GJH8</accession>
<reference evidence="2 3" key="1">
    <citation type="submission" date="2024-04" db="EMBL/GenBank/DDBJ databases">
        <title>Tritrichomonas musculus Genome.</title>
        <authorList>
            <person name="Alves-Ferreira E."/>
            <person name="Grigg M."/>
            <person name="Lorenzi H."/>
            <person name="Galac M."/>
        </authorList>
    </citation>
    <scope>NUCLEOTIDE SEQUENCE [LARGE SCALE GENOMIC DNA]</scope>
    <source>
        <strain evidence="2 3">EAF2021</strain>
    </source>
</reference>
<gene>
    <name evidence="2" type="ORF">M9Y10_037464</name>
</gene>
<evidence type="ECO:0000256" key="1">
    <source>
        <dbReference type="SAM" id="Coils"/>
    </source>
</evidence>
<feature type="coiled-coil region" evidence="1">
    <location>
        <begin position="85"/>
        <end position="119"/>
    </location>
</feature>
<keyword evidence="3" id="KW-1185">Reference proteome</keyword>
<evidence type="ECO:0000313" key="3">
    <source>
        <dbReference type="Proteomes" id="UP001470230"/>
    </source>
</evidence>
<name>A0ABR2GJH8_9EUKA</name>
<proteinExistence type="predicted"/>
<keyword evidence="1" id="KW-0175">Coiled coil</keyword>